<accession>A0A087U303</accession>
<gene>
    <name evidence="2" type="ORF">X975_23396</name>
</gene>
<name>A0A087U303_STEMI</name>
<dbReference type="EMBL" id="KK117912">
    <property type="protein sequence ID" value="KFM71742.1"/>
    <property type="molecule type" value="Genomic_DNA"/>
</dbReference>
<organism evidence="2 3">
    <name type="scientific">Stegodyphus mimosarum</name>
    <name type="common">African social velvet spider</name>
    <dbReference type="NCBI Taxonomy" id="407821"/>
    <lineage>
        <taxon>Eukaryota</taxon>
        <taxon>Metazoa</taxon>
        <taxon>Ecdysozoa</taxon>
        <taxon>Arthropoda</taxon>
        <taxon>Chelicerata</taxon>
        <taxon>Arachnida</taxon>
        <taxon>Araneae</taxon>
        <taxon>Araneomorphae</taxon>
        <taxon>Entelegynae</taxon>
        <taxon>Eresoidea</taxon>
        <taxon>Eresidae</taxon>
        <taxon>Stegodyphus</taxon>
    </lineage>
</organism>
<keyword evidence="3" id="KW-1185">Reference proteome</keyword>
<dbReference type="Proteomes" id="UP000054359">
    <property type="component" value="Unassembled WGS sequence"/>
</dbReference>
<feature type="region of interest" description="Disordered" evidence="1">
    <location>
        <begin position="340"/>
        <end position="410"/>
    </location>
</feature>
<dbReference type="PANTHER" id="PTHR33198">
    <property type="entry name" value="ANK_REP_REGION DOMAIN-CONTAINING PROTEIN-RELATED"/>
    <property type="match status" value="1"/>
</dbReference>
<evidence type="ECO:0000313" key="2">
    <source>
        <dbReference type="EMBL" id="KFM71742.1"/>
    </source>
</evidence>
<dbReference type="OrthoDB" id="6434442at2759"/>
<evidence type="ECO:0000313" key="3">
    <source>
        <dbReference type="Proteomes" id="UP000054359"/>
    </source>
</evidence>
<dbReference type="AlphaFoldDB" id="A0A087U303"/>
<proteinExistence type="predicted"/>
<feature type="non-terminal residue" evidence="2">
    <location>
        <position position="410"/>
    </location>
</feature>
<dbReference type="PANTHER" id="PTHR33198:SF19">
    <property type="entry name" value="CCHC-TYPE DOMAIN-CONTAINING PROTEIN"/>
    <property type="match status" value="1"/>
</dbReference>
<sequence length="410" mass="47045">MENLLKPERFDVDPVCVGAESKWKHWKRTFSNFLTQVKEATEERKLQLLCNFVSASVYQYINDSQSYDNAINVLDSLYITKRNEIFARHCLASRFQQTGESVNEYLQILKQLSKDCEFKSVTAEENKHEYIRDAFIRGLKNPRIRERLLENASISLEKAYDQARALELAEHHSASYLISSSAPVAAVEQCENKNEDSEQLEVVAPIRSRKCFFCGRDLHLRSICPAKDAICRRCATNATPHERMFIHARRSYNGRSLPTWLTQPGTVLMKNHTRANKYEPIVQEVELIEANPDYACVKLPDGRETNVSIRYLAPRGDTLIHAHDIGLDENQQLSDSFAQQREGLATEASESVSKTVRTSTEEDPQGSDLSCPSRQEDFENTSNDNLHESKSLRPKRQRRQPSYLADYVTY</sequence>
<evidence type="ECO:0000256" key="1">
    <source>
        <dbReference type="SAM" id="MobiDB-lite"/>
    </source>
</evidence>
<reference evidence="2 3" key="1">
    <citation type="submission" date="2013-11" db="EMBL/GenBank/DDBJ databases">
        <title>Genome sequencing of Stegodyphus mimosarum.</title>
        <authorList>
            <person name="Bechsgaard J."/>
        </authorList>
    </citation>
    <scope>NUCLEOTIDE SEQUENCE [LARGE SCALE GENOMIC DNA]</scope>
</reference>
<dbReference type="STRING" id="407821.A0A087U303"/>
<protein>
    <submittedName>
        <fullName evidence="2">Uncharacterized protein</fullName>
    </submittedName>
</protein>
<feature type="compositionally biased region" description="Polar residues" evidence="1">
    <location>
        <begin position="348"/>
        <end position="358"/>
    </location>
</feature>